<evidence type="ECO:0008006" key="5">
    <source>
        <dbReference type="Google" id="ProtNLM"/>
    </source>
</evidence>
<protein>
    <recommendedName>
        <fullName evidence="5">Vacuolar import and degradation protein-domain-containing protein</fullName>
    </recommendedName>
</protein>
<dbReference type="GO" id="GO:0006623">
    <property type="term" value="P:protein targeting to vacuole"/>
    <property type="evidence" value="ECO:0007669"/>
    <property type="project" value="TreeGrafter"/>
</dbReference>
<comment type="similarity">
    <text evidence="1">Belongs to the GID4/VID24 family.</text>
</comment>
<accession>A0A2B7Y8E9</accession>
<organism evidence="3 4">
    <name type="scientific">Helicocarpus griseus UAMH5409</name>
    <dbReference type="NCBI Taxonomy" id="1447875"/>
    <lineage>
        <taxon>Eukaryota</taxon>
        <taxon>Fungi</taxon>
        <taxon>Dikarya</taxon>
        <taxon>Ascomycota</taxon>
        <taxon>Pezizomycotina</taxon>
        <taxon>Eurotiomycetes</taxon>
        <taxon>Eurotiomycetidae</taxon>
        <taxon>Onygenales</taxon>
        <taxon>Ajellomycetaceae</taxon>
        <taxon>Helicocarpus</taxon>
    </lineage>
</organism>
<dbReference type="EMBL" id="PDNB01000011">
    <property type="protein sequence ID" value="PGH17331.1"/>
    <property type="molecule type" value="Genomic_DNA"/>
</dbReference>
<dbReference type="OrthoDB" id="62at2759"/>
<dbReference type="GO" id="GO:0034657">
    <property type="term" value="C:GID complex"/>
    <property type="evidence" value="ECO:0007669"/>
    <property type="project" value="TreeGrafter"/>
</dbReference>
<evidence type="ECO:0000313" key="3">
    <source>
        <dbReference type="EMBL" id="PGH17331.1"/>
    </source>
</evidence>
<dbReference type="PANTHER" id="PTHR14534">
    <property type="entry name" value="VACUOLAR IMPORT AND DEGRADATION PROTEIN 24"/>
    <property type="match status" value="1"/>
</dbReference>
<dbReference type="GO" id="GO:0005773">
    <property type="term" value="C:vacuole"/>
    <property type="evidence" value="ECO:0007669"/>
    <property type="project" value="GOC"/>
</dbReference>
<dbReference type="AlphaFoldDB" id="A0A2B7Y8E9"/>
<dbReference type="Proteomes" id="UP000223968">
    <property type="component" value="Unassembled WGS sequence"/>
</dbReference>
<reference evidence="3 4" key="1">
    <citation type="submission" date="2017-10" db="EMBL/GenBank/DDBJ databases">
        <title>Comparative genomics in systemic dimorphic fungi from Ajellomycetaceae.</title>
        <authorList>
            <person name="Munoz J.F."/>
            <person name="Mcewen J.G."/>
            <person name="Clay O.K."/>
            <person name="Cuomo C.A."/>
        </authorList>
    </citation>
    <scope>NUCLEOTIDE SEQUENCE [LARGE SCALE GENOMIC DNA]</scope>
    <source>
        <strain evidence="3 4">UAMH5409</strain>
    </source>
</reference>
<dbReference type="GO" id="GO:0045721">
    <property type="term" value="P:negative regulation of gluconeogenesis"/>
    <property type="evidence" value="ECO:0007669"/>
    <property type="project" value="TreeGrafter"/>
</dbReference>
<feature type="region of interest" description="Disordered" evidence="2">
    <location>
        <begin position="380"/>
        <end position="409"/>
    </location>
</feature>
<feature type="region of interest" description="Disordered" evidence="2">
    <location>
        <begin position="1"/>
        <end position="70"/>
    </location>
</feature>
<evidence type="ECO:0000256" key="2">
    <source>
        <dbReference type="SAM" id="MobiDB-lite"/>
    </source>
</evidence>
<dbReference type="GO" id="GO:0007039">
    <property type="term" value="P:protein catabolic process in the vacuole"/>
    <property type="evidence" value="ECO:0007669"/>
    <property type="project" value="TreeGrafter"/>
</dbReference>
<feature type="region of interest" description="Disordered" evidence="2">
    <location>
        <begin position="222"/>
        <end position="243"/>
    </location>
</feature>
<gene>
    <name evidence="3" type="ORF">AJ79_01215</name>
</gene>
<comment type="caution">
    <text evidence="3">The sequence shown here is derived from an EMBL/GenBank/DDBJ whole genome shotgun (WGS) entry which is preliminary data.</text>
</comment>
<feature type="region of interest" description="Disordered" evidence="2">
    <location>
        <begin position="137"/>
        <end position="170"/>
    </location>
</feature>
<dbReference type="STRING" id="1447875.A0A2B7Y8E9"/>
<keyword evidence="4" id="KW-1185">Reference proteome</keyword>
<dbReference type="GO" id="GO:0043161">
    <property type="term" value="P:proteasome-mediated ubiquitin-dependent protein catabolic process"/>
    <property type="evidence" value="ECO:0007669"/>
    <property type="project" value="TreeGrafter"/>
</dbReference>
<evidence type="ECO:0000313" key="4">
    <source>
        <dbReference type="Proteomes" id="UP000223968"/>
    </source>
</evidence>
<feature type="compositionally biased region" description="Polar residues" evidence="2">
    <location>
        <begin position="154"/>
        <end position="166"/>
    </location>
</feature>
<proteinExistence type="inferred from homology"/>
<dbReference type="PANTHER" id="PTHR14534:SF3">
    <property type="entry name" value="GID COMPLEX SUBUNIT 4 HOMOLOG"/>
    <property type="match status" value="1"/>
</dbReference>
<name>A0A2B7Y8E9_9EURO</name>
<evidence type="ECO:0000256" key="1">
    <source>
        <dbReference type="ARBA" id="ARBA00061469"/>
    </source>
</evidence>
<dbReference type="Pfam" id="PF09783">
    <property type="entry name" value="Vac_ImportDeg"/>
    <property type="match status" value="1"/>
</dbReference>
<sequence>MSFRLPEDEVNEDNISFLRSRRRSSLDSSPGRVRSRRRQQLQHLEDELINSMDSNDHSRPPVSVGVSRRIPIVRRQRDALNSPSNYETRSRPPNSIYAWAIGSDQEDDEDSSVDPANHLLQDMWDGRLLRARHAALGSRGDRREGPAAFAHLSTGDSDGESSSQPSRYGRSDLATATLLNSVRRHPRFSSRSRTLQTYILDRERSGNDSEERDWQPAIITPTMHINRPTSPPHRSPAASRGDLPRSIGLQELRDMYSEDSPKPDRLEETIKYLDRVRYSTSYEESLQVAIAADLVPYGYLRRNEDDFILDTSTIGCPEDSSWLRPGTVFQGSQHATNQCPSSAMFPQRRQRSQQDIDPVIINGSEIGRINVYTSTGRRYHADDGSHEFGNGGPTGTNSNNGIGGSSSRHEHWPVKVTIHDVDYSTMTLSGTMEAYNIPDKTNNNQGAHIITFLEGEIIDFHTHSLETNNFKANAEVDSLYWRELEPFKNMSYDEIVKNLVSKKWVTEYLAKGWILMRWKERCFVSPSHSRQGLTISGFYYISVRREDGHIEGMYYDPGSSPYQHLSLDPEMKNRMVFPSYSFR</sequence>
<dbReference type="InterPro" id="IPR018618">
    <property type="entry name" value="GID4/10-like"/>
</dbReference>